<organism evidence="1 2">
    <name type="scientific">Trichinella britovi</name>
    <name type="common">Parasitic roundworm</name>
    <dbReference type="NCBI Taxonomy" id="45882"/>
    <lineage>
        <taxon>Eukaryota</taxon>
        <taxon>Metazoa</taxon>
        <taxon>Ecdysozoa</taxon>
        <taxon>Nematoda</taxon>
        <taxon>Enoplea</taxon>
        <taxon>Dorylaimia</taxon>
        <taxon>Trichinellida</taxon>
        <taxon>Trichinellidae</taxon>
        <taxon>Trichinella</taxon>
    </lineage>
</organism>
<protein>
    <submittedName>
        <fullName evidence="1">Uncharacterized protein</fullName>
    </submittedName>
</protein>
<proteinExistence type="predicted"/>
<comment type="caution">
    <text evidence="1">The sequence shown here is derived from an EMBL/GenBank/DDBJ whole genome shotgun (WGS) entry which is preliminary data.</text>
</comment>
<dbReference type="InterPro" id="IPR036397">
    <property type="entry name" value="RNaseH_sf"/>
</dbReference>
<gene>
    <name evidence="1" type="ORF">T03_1997</name>
</gene>
<dbReference type="EMBL" id="JYDI01003944">
    <property type="protein sequence ID" value="KRY09045.1"/>
    <property type="molecule type" value="Genomic_DNA"/>
</dbReference>
<evidence type="ECO:0000313" key="1">
    <source>
        <dbReference type="EMBL" id="KRY09045.1"/>
    </source>
</evidence>
<reference evidence="1 2" key="1">
    <citation type="submission" date="2015-01" db="EMBL/GenBank/DDBJ databases">
        <title>Evolution of Trichinella species and genotypes.</title>
        <authorList>
            <person name="Korhonen P.K."/>
            <person name="Edoardo P."/>
            <person name="Giuseppe L.R."/>
            <person name="Gasser R.B."/>
        </authorList>
    </citation>
    <scope>NUCLEOTIDE SEQUENCE [LARGE SCALE GENOMIC DNA]</scope>
    <source>
        <strain evidence="1">ISS120</strain>
    </source>
</reference>
<dbReference type="STRING" id="45882.A0A0V0Z8W5"/>
<evidence type="ECO:0000313" key="2">
    <source>
        <dbReference type="Proteomes" id="UP000054653"/>
    </source>
</evidence>
<keyword evidence="2" id="KW-1185">Reference proteome</keyword>
<dbReference type="Proteomes" id="UP000054653">
    <property type="component" value="Unassembled WGS sequence"/>
</dbReference>
<dbReference type="GO" id="GO:0003676">
    <property type="term" value="F:nucleic acid binding"/>
    <property type="evidence" value="ECO:0007669"/>
    <property type="project" value="InterPro"/>
</dbReference>
<accession>A0A0V0Z8W5</accession>
<dbReference type="Gene3D" id="3.30.420.10">
    <property type="entry name" value="Ribonuclease H-like superfamily/Ribonuclease H"/>
    <property type="match status" value="1"/>
</dbReference>
<dbReference type="OrthoDB" id="8019190at2759"/>
<dbReference type="PANTHER" id="PTHR47331:SF6">
    <property type="entry name" value="DOUBLECORTIN DOMAIN-CONTAINING PROTEIN"/>
    <property type="match status" value="1"/>
</dbReference>
<sequence>MCELPVARVEPTFPFGHVGLDFAGDEDRGVKKVYICLFTCMVTRAVHIEIVADMTTTSFLSAFPFEHSSRQMRSSARFSSASALNSFKTSWPAGAISGDTPLKELLGAADTGR</sequence>
<dbReference type="AlphaFoldDB" id="A0A0V0Z8W5"/>
<dbReference type="PANTHER" id="PTHR47331">
    <property type="entry name" value="PHD-TYPE DOMAIN-CONTAINING PROTEIN"/>
    <property type="match status" value="1"/>
</dbReference>
<feature type="non-terminal residue" evidence="1">
    <location>
        <position position="113"/>
    </location>
</feature>
<name>A0A0V0Z8W5_TRIBR</name>